<accession>A0A9N9FZZ4</accession>
<dbReference type="Pfam" id="PF13649">
    <property type="entry name" value="Methyltransf_25"/>
    <property type="match status" value="1"/>
</dbReference>
<feature type="compositionally biased region" description="Basic and acidic residues" evidence="1">
    <location>
        <begin position="13"/>
        <end position="23"/>
    </location>
</feature>
<dbReference type="Proteomes" id="UP000789508">
    <property type="component" value="Unassembled WGS sequence"/>
</dbReference>
<dbReference type="CDD" id="cd02440">
    <property type="entry name" value="AdoMet_MTases"/>
    <property type="match status" value="1"/>
</dbReference>
<dbReference type="OrthoDB" id="2363476at2759"/>
<organism evidence="3 4">
    <name type="scientific">Ambispora leptoticha</name>
    <dbReference type="NCBI Taxonomy" id="144679"/>
    <lineage>
        <taxon>Eukaryota</taxon>
        <taxon>Fungi</taxon>
        <taxon>Fungi incertae sedis</taxon>
        <taxon>Mucoromycota</taxon>
        <taxon>Glomeromycotina</taxon>
        <taxon>Glomeromycetes</taxon>
        <taxon>Archaeosporales</taxon>
        <taxon>Ambisporaceae</taxon>
        <taxon>Ambispora</taxon>
    </lineage>
</organism>
<comment type="caution">
    <text evidence="3">The sequence shown here is derived from an EMBL/GenBank/DDBJ whole genome shotgun (WGS) entry which is preliminary data.</text>
</comment>
<evidence type="ECO:0000259" key="2">
    <source>
        <dbReference type="Pfam" id="PF13649"/>
    </source>
</evidence>
<dbReference type="AlphaFoldDB" id="A0A9N9FZZ4"/>
<feature type="domain" description="Methyltransferase" evidence="2">
    <location>
        <begin position="61"/>
        <end position="153"/>
    </location>
</feature>
<dbReference type="InterPro" id="IPR041698">
    <property type="entry name" value="Methyltransf_25"/>
</dbReference>
<protein>
    <submittedName>
        <fullName evidence="3">10021_t:CDS:1</fullName>
    </submittedName>
</protein>
<dbReference type="GO" id="GO:0008168">
    <property type="term" value="F:methyltransferase activity"/>
    <property type="evidence" value="ECO:0007669"/>
    <property type="project" value="TreeGrafter"/>
</dbReference>
<sequence>MSHFSQIEEYENTSEKDFHTPVEDEKKLSDTRFYVHYFYEHLFNGNIGAPVHEKLQKGAKVLEYRCDSGIWTREIAIEYPDTEFYAVDSTVPNSRDDGNNINITLIECDIFKKLPFPDNEFDYVYAKDNLLFMTTNTFRAVLLEIFRILKPGGWLEVVYSCKTDLIPGLGYTRLTNAWHSWLTAQNIDYDINPNLENYLQETGKTESMSRRIEEMQVGSGNTMGEFKLEITLMFYRSARSYLAPFMNISFEEFDDLVNNVENELNANKIKITFKQVIAKKKSTNSEEN</sequence>
<evidence type="ECO:0000313" key="3">
    <source>
        <dbReference type="EMBL" id="CAG8567913.1"/>
    </source>
</evidence>
<dbReference type="EMBL" id="CAJVPS010002404">
    <property type="protein sequence ID" value="CAG8567913.1"/>
    <property type="molecule type" value="Genomic_DNA"/>
</dbReference>
<dbReference type="Gene3D" id="3.40.50.150">
    <property type="entry name" value="Vaccinia Virus protein VP39"/>
    <property type="match status" value="1"/>
</dbReference>
<feature type="region of interest" description="Disordered" evidence="1">
    <location>
        <begin position="1"/>
        <end position="23"/>
    </location>
</feature>
<proteinExistence type="predicted"/>
<evidence type="ECO:0000313" key="4">
    <source>
        <dbReference type="Proteomes" id="UP000789508"/>
    </source>
</evidence>
<keyword evidence="4" id="KW-1185">Reference proteome</keyword>
<dbReference type="PANTHER" id="PTHR43591:SF24">
    <property type="entry name" value="2-METHOXY-6-POLYPRENYL-1,4-BENZOQUINOL METHYLASE, MITOCHONDRIAL"/>
    <property type="match status" value="1"/>
</dbReference>
<dbReference type="PANTHER" id="PTHR43591">
    <property type="entry name" value="METHYLTRANSFERASE"/>
    <property type="match status" value="1"/>
</dbReference>
<reference evidence="3" key="1">
    <citation type="submission" date="2021-06" db="EMBL/GenBank/DDBJ databases">
        <authorList>
            <person name="Kallberg Y."/>
            <person name="Tangrot J."/>
            <person name="Rosling A."/>
        </authorList>
    </citation>
    <scope>NUCLEOTIDE SEQUENCE</scope>
    <source>
        <strain evidence="3">FL130A</strain>
    </source>
</reference>
<name>A0A9N9FZZ4_9GLOM</name>
<evidence type="ECO:0000256" key="1">
    <source>
        <dbReference type="SAM" id="MobiDB-lite"/>
    </source>
</evidence>
<gene>
    <name evidence="3" type="ORF">ALEPTO_LOCUS6674</name>
</gene>
<dbReference type="InterPro" id="IPR029063">
    <property type="entry name" value="SAM-dependent_MTases_sf"/>
</dbReference>
<dbReference type="SUPFAM" id="SSF53335">
    <property type="entry name" value="S-adenosyl-L-methionine-dependent methyltransferases"/>
    <property type="match status" value="1"/>
</dbReference>